<feature type="transmembrane region" description="Helical" evidence="9">
    <location>
        <begin position="344"/>
        <end position="363"/>
    </location>
</feature>
<feature type="transmembrane region" description="Helical" evidence="9">
    <location>
        <begin position="250"/>
        <end position="268"/>
    </location>
</feature>
<evidence type="ECO:0000256" key="8">
    <source>
        <dbReference type="ARBA" id="ARBA00040914"/>
    </source>
</evidence>
<keyword evidence="6 9" id="KW-0472">Membrane</keyword>
<dbReference type="InterPro" id="IPR036259">
    <property type="entry name" value="MFS_trans_sf"/>
</dbReference>
<evidence type="ECO:0000259" key="10">
    <source>
        <dbReference type="PROSITE" id="PS50850"/>
    </source>
</evidence>
<dbReference type="InterPro" id="IPR011701">
    <property type="entry name" value="MFS"/>
</dbReference>
<dbReference type="CDD" id="cd06173">
    <property type="entry name" value="MFS_MefA_like"/>
    <property type="match status" value="1"/>
</dbReference>
<dbReference type="EMBL" id="BAABFR010000057">
    <property type="protein sequence ID" value="GAA4397768.1"/>
    <property type="molecule type" value="Genomic_DNA"/>
</dbReference>
<reference evidence="12" key="1">
    <citation type="journal article" date="2019" name="Int. J. Syst. Evol. Microbiol.">
        <title>The Global Catalogue of Microorganisms (GCM) 10K type strain sequencing project: providing services to taxonomists for standard genome sequencing and annotation.</title>
        <authorList>
            <consortium name="The Broad Institute Genomics Platform"/>
            <consortium name="The Broad Institute Genome Sequencing Center for Infectious Disease"/>
            <person name="Wu L."/>
            <person name="Ma J."/>
        </authorList>
    </citation>
    <scope>NUCLEOTIDE SEQUENCE [LARGE SCALE GENOMIC DNA]</scope>
    <source>
        <strain evidence="12">JCM 17688</strain>
    </source>
</reference>
<evidence type="ECO:0000256" key="9">
    <source>
        <dbReference type="SAM" id="Phobius"/>
    </source>
</evidence>
<evidence type="ECO:0000313" key="12">
    <source>
        <dbReference type="Proteomes" id="UP001500635"/>
    </source>
</evidence>
<evidence type="ECO:0000256" key="2">
    <source>
        <dbReference type="ARBA" id="ARBA00022448"/>
    </source>
</evidence>
<comment type="similarity">
    <text evidence="7">Belongs to the major facilitator superfamily. Drug:H(+) antiporter-3 (DHA3) (TC 2.A.1.21) family.</text>
</comment>
<dbReference type="PANTHER" id="PTHR23513:SF9">
    <property type="entry name" value="ENTEROBACTIN EXPORTER ENTS"/>
    <property type="match status" value="1"/>
</dbReference>
<keyword evidence="3" id="KW-1003">Cell membrane</keyword>
<dbReference type="Gene3D" id="1.20.1250.20">
    <property type="entry name" value="MFS general substrate transporter like domains"/>
    <property type="match status" value="1"/>
</dbReference>
<dbReference type="SUPFAM" id="SSF103473">
    <property type="entry name" value="MFS general substrate transporter"/>
    <property type="match status" value="1"/>
</dbReference>
<sequence>MGLFGIRDYRHLFGAQLVSLGGTGLATVALGLLAYQLAGPSAGAVLGTALAIKMVTYVVIAPIAGAYADRFERRRMLVTLDVTRAAVVLAMPFADRVWHVYVLVALLQSASAAFTPTFQAVLPDLLPDEVDYTRALSYSQLASTMETLLSPLLAAVLVTVTSFHWLFVGTAIGFLASASLVVSSRIPDATPSPRYRALDRILSGTRIFVATPRLRGLMGLNLAVAAVGAVVMVNTVNLVQQRLGRPAADVAWLLTANGAGVLVVALAVPRLLRRVTDRTLMVSGAALLVAAIAGAIACSAVAGGLSWPVLLVLWTLIGAGTGAALTPSGQVLRRSSDGADRPALFAAQFSLSHACWLLSYPIAGWVATAYGFTPTWVVLGILAAAGIVVAVRCWPSHEAAQLEHTHPAGVEHTHVAGAVTVGGGYRHSHPFVIDRLHPHWP</sequence>
<dbReference type="InterPro" id="IPR020846">
    <property type="entry name" value="MFS_dom"/>
</dbReference>
<evidence type="ECO:0000256" key="7">
    <source>
        <dbReference type="ARBA" id="ARBA00038075"/>
    </source>
</evidence>
<keyword evidence="4 9" id="KW-0812">Transmembrane</keyword>
<comment type="subcellular location">
    <subcellularLocation>
        <location evidence="1">Cell inner membrane</location>
        <topology evidence="1">Multi-pass membrane protein</topology>
    </subcellularLocation>
</comment>
<organism evidence="11 12">
    <name type="scientific">Tsukamurella soli</name>
    <dbReference type="NCBI Taxonomy" id="644556"/>
    <lineage>
        <taxon>Bacteria</taxon>
        <taxon>Bacillati</taxon>
        <taxon>Actinomycetota</taxon>
        <taxon>Actinomycetes</taxon>
        <taxon>Mycobacteriales</taxon>
        <taxon>Tsukamurellaceae</taxon>
        <taxon>Tsukamurella</taxon>
    </lineage>
</organism>
<feature type="transmembrane region" description="Helical" evidence="9">
    <location>
        <begin position="152"/>
        <end position="176"/>
    </location>
</feature>
<dbReference type="PANTHER" id="PTHR23513">
    <property type="entry name" value="INTEGRAL MEMBRANE EFFLUX PROTEIN-RELATED"/>
    <property type="match status" value="1"/>
</dbReference>
<name>A0ABP8JY77_9ACTN</name>
<dbReference type="PROSITE" id="PS50850">
    <property type="entry name" value="MFS"/>
    <property type="match status" value="1"/>
</dbReference>
<feature type="transmembrane region" description="Helical" evidence="9">
    <location>
        <begin position="12"/>
        <end position="38"/>
    </location>
</feature>
<feature type="transmembrane region" description="Helical" evidence="9">
    <location>
        <begin position="44"/>
        <end position="67"/>
    </location>
</feature>
<feature type="transmembrane region" description="Helical" evidence="9">
    <location>
        <begin position="100"/>
        <end position="122"/>
    </location>
</feature>
<evidence type="ECO:0000313" key="11">
    <source>
        <dbReference type="EMBL" id="GAA4397768.1"/>
    </source>
</evidence>
<keyword evidence="2" id="KW-0813">Transport</keyword>
<proteinExistence type="inferred from homology"/>
<feature type="transmembrane region" description="Helical" evidence="9">
    <location>
        <begin position="375"/>
        <end position="394"/>
    </location>
</feature>
<keyword evidence="12" id="KW-1185">Reference proteome</keyword>
<evidence type="ECO:0000256" key="5">
    <source>
        <dbReference type="ARBA" id="ARBA00022989"/>
    </source>
</evidence>
<feature type="transmembrane region" description="Helical" evidence="9">
    <location>
        <begin position="311"/>
        <end position="332"/>
    </location>
</feature>
<evidence type="ECO:0000256" key="4">
    <source>
        <dbReference type="ARBA" id="ARBA00022692"/>
    </source>
</evidence>
<evidence type="ECO:0000256" key="6">
    <source>
        <dbReference type="ARBA" id="ARBA00023136"/>
    </source>
</evidence>
<dbReference type="Pfam" id="PF07690">
    <property type="entry name" value="MFS_1"/>
    <property type="match status" value="1"/>
</dbReference>
<feature type="transmembrane region" description="Helical" evidence="9">
    <location>
        <begin position="216"/>
        <end position="238"/>
    </location>
</feature>
<keyword evidence="5 9" id="KW-1133">Transmembrane helix</keyword>
<dbReference type="Proteomes" id="UP001500635">
    <property type="component" value="Unassembled WGS sequence"/>
</dbReference>
<protein>
    <recommendedName>
        <fullName evidence="8">Multidrug efflux pump Tap</fullName>
    </recommendedName>
</protein>
<feature type="domain" description="Major facilitator superfamily (MFS) profile" evidence="10">
    <location>
        <begin position="1"/>
        <end position="398"/>
    </location>
</feature>
<comment type="caution">
    <text evidence="11">The sequence shown here is derived from an EMBL/GenBank/DDBJ whole genome shotgun (WGS) entry which is preliminary data.</text>
</comment>
<evidence type="ECO:0000256" key="3">
    <source>
        <dbReference type="ARBA" id="ARBA00022475"/>
    </source>
</evidence>
<gene>
    <name evidence="11" type="ORF">GCM10023147_33410</name>
</gene>
<feature type="transmembrane region" description="Helical" evidence="9">
    <location>
        <begin position="280"/>
        <end position="305"/>
    </location>
</feature>
<evidence type="ECO:0000256" key="1">
    <source>
        <dbReference type="ARBA" id="ARBA00004429"/>
    </source>
</evidence>
<dbReference type="RefSeq" id="WP_344998026.1">
    <property type="nucleotide sequence ID" value="NZ_BAABFR010000057.1"/>
</dbReference>
<accession>A0ABP8JY77</accession>